<proteinExistence type="predicted"/>
<comment type="caution">
    <text evidence="1">The sequence shown here is derived from an EMBL/GenBank/DDBJ whole genome shotgun (WGS) entry which is preliminary data.</text>
</comment>
<evidence type="ECO:0000313" key="1">
    <source>
        <dbReference type="EMBL" id="KKN88104.1"/>
    </source>
</evidence>
<protein>
    <recommendedName>
        <fullName evidence="2">DUF4157 domain-containing protein</fullName>
    </recommendedName>
</protein>
<evidence type="ECO:0008006" key="2">
    <source>
        <dbReference type="Google" id="ProtNLM"/>
    </source>
</evidence>
<organism evidence="1">
    <name type="scientific">marine sediment metagenome</name>
    <dbReference type="NCBI Taxonomy" id="412755"/>
    <lineage>
        <taxon>unclassified sequences</taxon>
        <taxon>metagenomes</taxon>
        <taxon>ecological metagenomes</taxon>
    </lineage>
</organism>
<name>A0A0F9U918_9ZZZZ</name>
<sequence length="137" mass="16229">MVEVTYMGDWPDDVKATISLEFDPMVFLLPSWCRSLFIYFENEPTERQAAAVSTNYEGRHINMFVRPNWFMETADDRERVLLHEITHTHTQPIRNVFSDAIAGQDEQFRDFAWARFKETWEGAVEDLAWTLYLAMKK</sequence>
<reference evidence="1" key="1">
    <citation type="journal article" date="2015" name="Nature">
        <title>Complex archaea that bridge the gap between prokaryotes and eukaryotes.</title>
        <authorList>
            <person name="Spang A."/>
            <person name="Saw J.H."/>
            <person name="Jorgensen S.L."/>
            <person name="Zaremba-Niedzwiedzka K."/>
            <person name="Martijn J."/>
            <person name="Lind A.E."/>
            <person name="van Eijk R."/>
            <person name="Schleper C."/>
            <person name="Guy L."/>
            <person name="Ettema T.J."/>
        </authorList>
    </citation>
    <scope>NUCLEOTIDE SEQUENCE</scope>
</reference>
<dbReference type="AlphaFoldDB" id="A0A0F9U918"/>
<gene>
    <name evidence="1" type="ORF">LCGC14_0251760</name>
</gene>
<accession>A0A0F9U918</accession>
<dbReference type="EMBL" id="LAZR01000131">
    <property type="protein sequence ID" value="KKN88104.1"/>
    <property type="molecule type" value="Genomic_DNA"/>
</dbReference>